<dbReference type="Proteomes" id="UP001303473">
    <property type="component" value="Unassembled WGS sequence"/>
</dbReference>
<keyword evidence="14" id="KW-0443">Lipid metabolism</keyword>
<feature type="transmembrane region" description="Helical" evidence="17">
    <location>
        <begin position="419"/>
        <end position="437"/>
    </location>
</feature>
<comment type="pathway">
    <text evidence="2">Lipid metabolism; sphingolipid metabolism.</text>
</comment>
<evidence type="ECO:0000256" key="13">
    <source>
        <dbReference type="ARBA" id="ARBA00023004"/>
    </source>
</evidence>
<dbReference type="AlphaFoldDB" id="A0AAN6N8N7"/>
<evidence type="ECO:0000259" key="18">
    <source>
        <dbReference type="PROSITE" id="PS50255"/>
    </source>
</evidence>
<keyword evidence="15 17" id="KW-0472">Membrane</keyword>
<evidence type="ECO:0000256" key="10">
    <source>
        <dbReference type="ARBA" id="ARBA00022919"/>
    </source>
</evidence>
<evidence type="ECO:0000256" key="2">
    <source>
        <dbReference type="ARBA" id="ARBA00004760"/>
    </source>
</evidence>
<evidence type="ECO:0000256" key="17">
    <source>
        <dbReference type="SAM" id="Phobius"/>
    </source>
</evidence>
<feature type="region of interest" description="Disordered" evidence="16">
    <location>
        <begin position="103"/>
        <end position="168"/>
    </location>
</feature>
<evidence type="ECO:0000256" key="4">
    <source>
        <dbReference type="ARBA" id="ARBA00009295"/>
    </source>
</evidence>
<comment type="caution">
    <text evidence="19">The sequence shown here is derived from an EMBL/GenBank/DDBJ whole genome shotgun (WGS) entry which is preliminary data.</text>
</comment>
<evidence type="ECO:0000313" key="20">
    <source>
        <dbReference type="Proteomes" id="UP001303473"/>
    </source>
</evidence>
<feature type="domain" description="Cytochrome b5 heme-binding" evidence="18">
    <location>
        <begin position="18"/>
        <end position="93"/>
    </location>
</feature>
<keyword evidence="8 17" id="KW-0812">Transmembrane</keyword>
<comment type="similarity">
    <text evidence="4">Belongs to the fatty acid desaturase type 1 family.</text>
</comment>
<evidence type="ECO:0000256" key="7">
    <source>
        <dbReference type="ARBA" id="ARBA00022617"/>
    </source>
</evidence>
<dbReference type="GO" id="GO:0016717">
    <property type="term" value="F:oxidoreductase activity, acting on paired donors, with oxidation of a pair of donors resulting in the reduction of molecular oxygen to two molecules of water"/>
    <property type="evidence" value="ECO:0007669"/>
    <property type="project" value="TreeGrafter"/>
</dbReference>
<keyword evidence="7" id="KW-0349">Heme</keyword>
<reference evidence="20" key="1">
    <citation type="journal article" date="2023" name="Mol. Phylogenet. Evol.">
        <title>Genome-scale phylogeny and comparative genomics of the fungal order Sordariales.</title>
        <authorList>
            <person name="Hensen N."/>
            <person name="Bonometti L."/>
            <person name="Westerberg I."/>
            <person name="Brannstrom I.O."/>
            <person name="Guillou S."/>
            <person name="Cros-Aarteil S."/>
            <person name="Calhoun S."/>
            <person name="Haridas S."/>
            <person name="Kuo A."/>
            <person name="Mondo S."/>
            <person name="Pangilinan J."/>
            <person name="Riley R."/>
            <person name="LaButti K."/>
            <person name="Andreopoulos B."/>
            <person name="Lipzen A."/>
            <person name="Chen C."/>
            <person name="Yan M."/>
            <person name="Daum C."/>
            <person name="Ng V."/>
            <person name="Clum A."/>
            <person name="Steindorff A."/>
            <person name="Ohm R.A."/>
            <person name="Martin F."/>
            <person name="Silar P."/>
            <person name="Natvig D.O."/>
            <person name="Lalanne C."/>
            <person name="Gautier V."/>
            <person name="Ament-Velasquez S.L."/>
            <person name="Kruys A."/>
            <person name="Hutchinson M.I."/>
            <person name="Powell A.J."/>
            <person name="Barry K."/>
            <person name="Miller A.N."/>
            <person name="Grigoriev I.V."/>
            <person name="Debuchy R."/>
            <person name="Gladieux P."/>
            <person name="Hiltunen Thoren M."/>
            <person name="Johannesson H."/>
        </authorList>
    </citation>
    <scope>NUCLEOTIDE SEQUENCE [LARGE SCALE GENOMIC DNA]</scope>
    <source>
        <strain evidence="20">CBS 340.73</strain>
    </source>
</reference>
<evidence type="ECO:0000256" key="8">
    <source>
        <dbReference type="ARBA" id="ARBA00022692"/>
    </source>
</evidence>
<dbReference type="CDD" id="cd03506">
    <property type="entry name" value="Delta6-FADS-like"/>
    <property type="match status" value="1"/>
</dbReference>
<dbReference type="EC" id="1.14.19.18" evidence="5"/>
<dbReference type="InterPro" id="IPR005804">
    <property type="entry name" value="FA_desaturase_dom"/>
</dbReference>
<dbReference type="PANTHER" id="PTHR19353">
    <property type="entry name" value="FATTY ACID DESATURASE 2"/>
    <property type="match status" value="1"/>
</dbReference>
<dbReference type="PIRSF" id="PIRSF015921">
    <property type="entry name" value="FA_sphinglp_des"/>
    <property type="match status" value="1"/>
</dbReference>
<protein>
    <recommendedName>
        <fullName evidence="6">Delta 8-(E)-sphingolipid desaturase</fullName>
        <ecNumber evidence="5">1.14.19.18</ecNumber>
    </recommendedName>
</protein>
<proteinExistence type="inferred from homology"/>
<keyword evidence="9" id="KW-0479">Metal-binding</keyword>
<dbReference type="SMART" id="SM01117">
    <property type="entry name" value="Cyt-b5"/>
    <property type="match status" value="1"/>
</dbReference>
<dbReference type="PROSITE" id="PS50255">
    <property type="entry name" value="CYTOCHROME_B5_2"/>
    <property type="match status" value="1"/>
</dbReference>
<keyword evidence="11 17" id="KW-1133">Transmembrane helix</keyword>
<accession>A0AAN6N8N7</accession>
<dbReference type="Gene3D" id="3.10.120.10">
    <property type="entry name" value="Cytochrome b5-like heme/steroid binding domain"/>
    <property type="match status" value="1"/>
</dbReference>
<evidence type="ECO:0000256" key="12">
    <source>
        <dbReference type="ARBA" id="ARBA00023002"/>
    </source>
</evidence>
<dbReference type="PANTHER" id="PTHR19353:SF30">
    <property type="entry name" value="DELTA 8-(E)-SPHINGOLIPID DESATURASE"/>
    <property type="match status" value="1"/>
</dbReference>
<comment type="subcellular location">
    <subcellularLocation>
        <location evidence="1">Membrane</location>
        <topology evidence="1">Multi-pass membrane protein</topology>
    </subcellularLocation>
</comment>
<keyword evidence="20" id="KW-1185">Reference proteome</keyword>
<sequence>MAAETDVLRTQGSKQRSYPVLSRRDIESLIAEGRTIIIVDQYVLKVDAWLKYHPGGDKPIMHMVGRDATDEVNILHSPEARQTMDKYRVGRIEGRWKNFLPPIQGGRFRKASDQGEVNCDEEEAQEPETPGLVSSAASSSDASSRSPSPIFDTTTEEGSRLRVRRGGQQLGARSVSVSSVSSIEDADTPVDGMAHLDALTRKEIKLDLAKYPSLDQATQDSIVQKYRLLNQRIRAEGLYECNYYAYAVEASRYTILFGLMLLFLNWRWYALSGFCLGALWHQLVFTAHDAGHMGITHDFHTDTVIGIIIADFLGGLSIGWWKRNHNVHHIVTNSPEHDPDIQHMPFFAISHRFLTSLTSSYYERVMHYDAAAKVLISLQHYLYYIVMLFGRFNLYRLSWEYLILGQAPKKGPAWWHRHLEMAGNVFFWVWFGYGIVYKSIDSNWGRFVFVMISHMVTAPLHVQITLSHFAMSAADLGVDESFPQRMLRSTMDVDCPEWLDFIHGGLQFQAIHHLYPRIPRHNLRRTQKLVQEFCNDVGIPYALYGFVDGNKEVIGRLADVARQAAILSKCQEVMMKEGGGGHAHHH</sequence>
<evidence type="ECO:0000256" key="9">
    <source>
        <dbReference type="ARBA" id="ARBA00022723"/>
    </source>
</evidence>
<name>A0AAN6N8N7_9PEZI</name>
<gene>
    <name evidence="19" type="ORF">QBC46DRAFT_108494</name>
</gene>
<dbReference type="GO" id="GO:0046872">
    <property type="term" value="F:metal ion binding"/>
    <property type="evidence" value="ECO:0007669"/>
    <property type="project" value="UniProtKB-KW"/>
</dbReference>
<evidence type="ECO:0000256" key="14">
    <source>
        <dbReference type="ARBA" id="ARBA00023098"/>
    </source>
</evidence>
<organism evidence="19 20">
    <name type="scientific">Diplogelasinospora grovesii</name>
    <dbReference type="NCBI Taxonomy" id="303347"/>
    <lineage>
        <taxon>Eukaryota</taxon>
        <taxon>Fungi</taxon>
        <taxon>Dikarya</taxon>
        <taxon>Ascomycota</taxon>
        <taxon>Pezizomycotina</taxon>
        <taxon>Sordariomycetes</taxon>
        <taxon>Sordariomycetidae</taxon>
        <taxon>Sordariales</taxon>
        <taxon>Diplogelasinosporaceae</taxon>
        <taxon>Diplogelasinospora</taxon>
    </lineage>
</organism>
<evidence type="ECO:0000313" key="19">
    <source>
        <dbReference type="EMBL" id="KAK3941185.1"/>
    </source>
</evidence>
<evidence type="ECO:0000256" key="5">
    <source>
        <dbReference type="ARBA" id="ARBA00012019"/>
    </source>
</evidence>
<feature type="compositionally biased region" description="Low complexity" evidence="16">
    <location>
        <begin position="134"/>
        <end position="148"/>
    </location>
</feature>
<evidence type="ECO:0000256" key="3">
    <source>
        <dbReference type="ARBA" id="ARBA00004991"/>
    </source>
</evidence>
<feature type="transmembrane region" description="Helical" evidence="17">
    <location>
        <begin position="303"/>
        <end position="321"/>
    </location>
</feature>
<dbReference type="InterPro" id="IPR036400">
    <property type="entry name" value="Cyt_B5-like_heme/steroid_sf"/>
</dbReference>
<dbReference type="Pfam" id="PF00487">
    <property type="entry name" value="FA_desaturase"/>
    <property type="match status" value="1"/>
</dbReference>
<evidence type="ECO:0000256" key="16">
    <source>
        <dbReference type="SAM" id="MobiDB-lite"/>
    </source>
</evidence>
<feature type="transmembrane region" description="Helical" evidence="17">
    <location>
        <begin position="444"/>
        <end position="462"/>
    </location>
</feature>
<dbReference type="GO" id="GO:0006665">
    <property type="term" value="P:sphingolipid metabolic process"/>
    <property type="evidence" value="ECO:0007669"/>
    <property type="project" value="UniProtKB-KW"/>
</dbReference>
<evidence type="ECO:0000256" key="1">
    <source>
        <dbReference type="ARBA" id="ARBA00004141"/>
    </source>
</evidence>
<dbReference type="InterPro" id="IPR012171">
    <property type="entry name" value="Fatty_acid_desaturase"/>
</dbReference>
<dbReference type="SUPFAM" id="SSF55856">
    <property type="entry name" value="Cytochrome b5-like heme/steroid binding domain"/>
    <property type="match status" value="1"/>
</dbReference>
<evidence type="ECO:0000256" key="11">
    <source>
        <dbReference type="ARBA" id="ARBA00022989"/>
    </source>
</evidence>
<keyword evidence="10" id="KW-0746">Sphingolipid metabolism</keyword>
<feature type="transmembrane region" description="Helical" evidence="17">
    <location>
        <begin position="381"/>
        <end position="399"/>
    </location>
</feature>
<keyword evidence="13" id="KW-0408">Iron</keyword>
<evidence type="ECO:0000256" key="15">
    <source>
        <dbReference type="ARBA" id="ARBA00023136"/>
    </source>
</evidence>
<evidence type="ECO:0000256" key="6">
    <source>
        <dbReference type="ARBA" id="ARBA00016939"/>
    </source>
</evidence>
<dbReference type="InterPro" id="IPR001199">
    <property type="entry name" value="Cyt_B5-like_heme/steroid-bd"/>
</dbReference>
<comment type="pathway">
    <text evidence="3">Sphingolipid metabolism.</text>
</comment>
<keyword evidence="12" id="KW-0560">Oxidoreductase</keyword>
<dbReference type="EMBL" id="MU853786">
    <property type="protein sequence ID" value="KAK3941185.1"/>
    <property type="molecule type" value="Genomic_DNA"/>
</dbReference>
<dbReference type="Pfam" id="PF00173">
    <property type="entry name" value="Cyt-b5"/>
    <property type="match status" value="1"/>
</dbReference>
<dbReference type="GO" id="GO:0016020">
    <property type="term" value="C:membrane"/>
    <property type="evidence" value="ECO:0007669"/>
    <property type="project" value="UniProtKB-SubCell"/>
</dbReference>
<feature type="transmembrane region" description="Helical" evidence="17">
    <location>
        <begin position="255"/>
        <end position="283"/>
    </location>
</feature>